<name>A0A673M9I3_9TELE</name>
<evidence type="ECO:0000259" key="24">
    <source>
        <dbReference type="PROSITE" id="PS50011"/>
    </source>
</evidence>
<dbReference type="InterPro" id="IPR002219">
    <property type="entry name" value="PKC_DAG/PE"/>
</dbReference>
<dbReference type="Pfam" id="PF15796">
    <property type="entry name" value="KELK"/>
    <property type="match status" value="1"/>
</dbReference>
<dbReference type="Pfam" id="PF08826">
    <property type="entry name" value="DMPK_coil"/>
    <property type="match status" value="1"/>
</dbReference>
<dbReference type="FunFam" id="3.30.60.20:FF:000005">
    <property type="entry name" value="Non-specific serine/threonine protein kinase"/>
    <property type="match status" value="1"/>
</dbReference>
<keyword evidence="11 20" id="KW-0547">Nucleotide-binding</keyword>
<dbReference type="InterPro" id="IPR001180">
    <property type="entry name" value="CNH_dom"/>
</dbReference>
<keyword evidence="9" id="KW-0808">Transferase</keyword>
<keyword evidence="10" id="KW-0479">Metal-binding</keyword>
<dbReference type="InterPro" id="IPR017441">
    <property type="entry name" value="Protein_kinase_ATP_BS"/>
</dbReference>
<comment type="catalytic activity">
    <reaction evidence="19">
        <text>L-seryl-[protein] + ATP = O-phospho-L-seryl-[protein] + ADP + H(+)</text>
        <dbReference type="Rhea" id="RHEA:17989"/>
        <dbReference type="Rhea" id="RHEA-COMP:9863"/>
        <dbReference type="Rhea" id="RHEA-COMP:11604"/>
        <dbReference type="ChEBI" id="CHEBI:15378"/>
        <dbReference type="ChEBI" id="CHEBI:29999"/>
        <dbReference type="ChEBI" id="CHEBI:30616"/>
        <dbReference type="ChEBI" id="CHEBI:83421"/>
        <dbReference type="ChEBI" id="CHEBI:456216"/>
        <dbReference type="EC" id="2.7.11.1"/>
    </reaction>
</comment>
<accession>A0A673M9I3</accession>
<evidence type="ECO:0000259" key="26">
    <source>
        <dbReference type="PROSITE" id="PS50108"/>
    </source>
</evidence>
<evidence type="ECO:0000259" key="28">
    <source>
        <dbReference type="PROSITE" id="PS51285"/>
    </source>
</evidence>
<dbReference type="PROSITE" id="PS50108">
    <property type="entry name" value="CRIB"/>
    <property type="match status" value="1"/>
</dbReference>
<proteinExistence type="inferred from homology"/>
<keyword evidence="15 20" id="KW-0067">ATP-binding</keyword>
<keyword evidence="13" id="KW-0418">Kinase</keyword>
<dbReference type="SUPFAM" id="SSF69322">
    <property type="entry name" value="Tricorn protease domain 2"/>
    <property type="match status" value="1"/>
</dbReference>
<reference evidence="29" key="1">
    <citation type="submission" date="2025-08" db="UniProtKB">
        <authorList>
            <consortium name="Ensembl"/>
        </authorList>
    </citation>
    <scope>IDENTIFICATION</scope>
</reference>
<feature type="compositionally biased region" description="Low complexity" evidence="22">
    <location>
        <begin position="1582"/>
        <end position="1593"/>
    </location>
</feature>
<evidence type="ECO:0000256" key="20">
    <source>
        <dbReference type="PROSITE-ProRule" id="PRU10141"/>
    </source>
</evidence>
<keyword evidence="14" id="KW-0862">Zinc</keyword>
<dbReference type="PANTHER" id="PTHR22988">
    <property type="entry name" value="MYOTONIC DYSTROPHY S/T KINASE-RELATED"/>
    <property type="match status" value="1"/>
</dbReference>
<evidence type="ECO:0000256" key="13">
    <source>
        <dbReference type="ARBA" id="ARBA00022777"/>
    </source>
</evidence>
<evidence type="ECO:0000256" key="9">
    <source>
        <dbReference type="ARBA" id="ARBA00022679"/>
    </source>
</evidence>
<keyword evidence="30" id="KW-1185">Reference proteome</keyword>
<keyword evidence="6" id="KW-0963">Cytoplasm</keyword>
<dbReference type="Pfam" id="PF00780">
    <property type="entry name" value="CNH"/>
    <property type="match status" value="2"/>
</dbReference>
<feature type="domain" description="Phorbol-ester/DAG-type" evidence="25">
    <location>
        <begin position="975"/>
        <end position="1025"/>
    </location>
</feature>
<evidence type="ECO:0000259" key="27">
    <source>
        <dbReference type="PROSITE" id="PS50219"/>
    </source>
</evidence>
<feature type="domain" description="CNH" evidence="27">
    <location>
        <begin position="1191"/>
        <end position="1490"/>
    </location>
</feature>
<keyword evidence="7" id="KW-0723">Serine/threonine-protein kinase</keyword>
<evidence type="ECO:0000256" key="11">
    <source>
        <dbReference type="ARBA" id="ARBA00022741"/>
    </source>
</evidence>
<feature type="compositionally biased region" description="Polar residues" evidence="22">
    <location>
        <begin position="667"/>
        <end position="677"/>
    </location>
</feature>
<dbReference type="Proteomes" id="UP000472270">
    <property type="component" value="Unassembled WGS sequence"/>
</dbReference>
<dbReference type="Gene3D" id="3.30.60.20">
    <property type="match status" value="1"/>
</dbReference>
<dbReference type="PROSITE" id="PS50011">
    <property type="entry name" value="PROTEIN_KINASE_DOM"/>
    <property type="match status" value="1"/>
</dbReference>
<dbReference type="InterPro" id="IPR014930">
    <property type="entry name" value="Myotonic_dystrophy_kinase_coil"/>
</dbReference>
<feature type="compositionally biased region" description="Basic and acidic residues" evidence="22">
    <location>
        <begin position="1607"/>
        <end position="1618"/>
    </location>
</feature>
<evidence type="ECO:0000313" key="29">
    <source>
        <dbReference type="Ensembl" id="ENSSRHP00000088873.1"/>
    </source>
</evidence>
<dbReference type="PROSITE" id="PS00108">
    <property type="entry name" value="PROTEIN_KINASE_ST"/>
    <property type="match status" value="1"/>
</dbReference>
<dbReference type="PROSITE" id="PS00107">
    <property type="entry name" value="PROTEIN_KINASE_ATP"/>
    <property type="match status" value="1"/>
</dbReference>
<dbReference type="InterPro" id="IPR046349">
    <property type="entry name" value="C1-like_sf"/>
</dbReference>
<dbReference type="SUPFAM" id="SSF57889">
    <property type="entry name" value="Cysteine-rich domain"/>
    <property type="match status" value="1"/>
</dbReference>
<dbReference type="GO" id="GO:0005737">
    <property type="term" value="C:cytoplasm"/>
    <property type="evidence" value="ECO:0007669"/>
    <property type="project" value="UniProtKB-SubCell"/>
</dbReference>
<feature type="domain" description="CRIB" evidence="26">
    <location>
        <begin position="1511"/>
        <end position="1524"/>
    </location>
</feature>
<dbReference type="SMART" id="SM00133">
    <property type="entry name" value="S_TK_X"/>
    <property type="match status" value="1"/>
</dbReference>
<evidence type="ECO:0000256" key="12">
    <source>
        <dbReference type="ARBA" id="ARBA00022771"/>
    </source>
</evidence>
<dbReference type="SMART" id="SM00285">
    <property type="entry name" value="PBD"/>
    <property type="match status" value="1"/>
</dbReference>
<evidence type="ECO:0000256" key="21">
    <source>
        <dbReference type="SAM" id="Coils"/>
    </source>
</evidence>
<feature type="domain" description="PH" evidence="23">
    <location>
        <begin position="1045"/>
        <end position="1165"/>
    </location>
</feature>
<dbReference type="GO" id="GO:0004674">
    <property type="term" value="F:protein serine/threonine kinase activity"/>
    <property type="evidence" value="ECO:0007669"/>
    <property type="project" value="UniProtKB-KW"/>
</dbReference>
<dbReference type="Pfam" id="PF00433">
    <property type="entry name" value="Pkinase_C"/>
    <property type="match status" value="1"/>
</dbReference>
<dbReference type="PROSITE" id="PS51285">
    <property type="entry name" value="AGC_KINASE_CTER"/>
    <property type="match status" value="1"/>
</dbReference>
<evidence type="ECO:0000256" key="8">
    <source>
        <dbReference type="ARBA" id="ARBA00022553"/>
    </source>
</evidence>
<evidence type="ECO:0000256" key="2">
    <source>
        <dbReference type="ARBA" id="ARBA00004496"/>
    </source>
</evidence>
<dbReference type="SMART" id="SM00233">
    <property type="entry name" value="PH"/>
    <property type="match status" value="1"/>
</dbReference>
<evidence type="ECO:0000313" key="30">
    <source>
        <dbReference type="Proteomes" id="UP000472270"/>
    </source>
</evidence>
<evidence type="ECO:0000256" key="1">
    <source>
        <dbReference type="ARBA" id="ARBA00001946"/>
    </source>
</evidence>
<dbReference type="FunFam" id="2.30.29.30:FF:000032">
    <property type="entry name" value="Non-specific serine/threonine protein kinase"/>
    <property type="match status" value="1"/>
</dbReference>
<gene>
    <name evidence="29" type="primary">cdc42bpaa</name>
</gene>
<keyword evidence="8" id="KW-0597">Phosphoprotein</keyword>
<evidence type="ECO:0000256" key="6">
    <source>
        <dbReference type="ARBA" id="ARBA00022490"/>
    </source>
</evidence>
<feature type="domain" description="AGC-kinase C-terminal" evidence="28">
    <location>
        <begin position="344"/>
        <end position="414"/>
    </location>
</feature>
<dbReference type="Gene3D" id="2.30.29.30">
    <property type="entry name" value="Pleckstrin-homology domain (PH domain)/Phosphotyrosine-binding domain (PTB)"/>
    <property type="match status" value="1"/>
</dbReference>
<dbReference type="Gene3D" id="3.30.200.20">
    <property type="entry name" value="Phosphorylase Kinase, domain 1"/>
    <property type="match status" value="1"/>
</dbReference>
<comment type="subcellular location">
    <subcellularLocation>
        <location evidence="3">Cell projection</location>
        <location evidence="3">Lamellipodium</location>
    </subcellularLocation>
    <subcellularLocation>
        <location evidence="2">Cytoplasm</location>
    </subcellularLocation>
</comment>
<evidence type="ECO:0000256" key="18">
    <source>
        <dbReference type="ARBA" id="ARBA00047899"/>
    </source>
</evidence>
<dbReference type="SMART" id="SM00220">
    <property type="entry name" value="S_TKc"/>
    <property type="match status" value="1"/>
</dbReference>
<feature type="domain" description="Protein kinase" evidence="24">
    <location>
        <begin position="77"/>
        <end position="343"/>
    </location>
</feature>
<dbReference type="Ensembl" id="ENSSRHT00000091278.1">
    <property type="protein sequence ID" value="ENSSRHP00000088873.1"/>
    <property type="gene ID" value="ENSSRHG00000038040.1"/>
</dbReference>
<dbReference type="InterPro" id="IPR000961">
    <property type="entry name" value="AGC-kinase_C"/>
</dbReference>
<dbReference type="GO" id="GO:0030027">
    <property type="term" value="C:lamellipodium"/>
    <property type="evidence" value="ECO:0007669"/>
    <property type="project" value="UniProtKB-SubCell"/>
</dbReference>
<dbReference type="FunFam" id="3.30.200.20:FF:001055">
    <property type="entry name" value="Serine/threonine-protein kinase MRCK beta"/>
    <property type="match status" value="1"/>
</dbReference>
<feature type="binding site" evidence="20">
    <location>
        <position position="106"/>
    </location>
    <ligand>
        <name>ATP</name>
        <dbReference type="ChEBI" id="CHEBI:30616"/>
    </ligand>
</feature>
<evidence type="ECO:0000256" key="3">
    <source>
        <dbReference type="ARBA" id="ARBA00004510"/>
    </source>
</evidence>
<evidence type="ECO:0000256" key="16">
    <source>
        <dbReference type="ARBA" id="ARBA00023054"/>
    </source>
</evidence>
<dbReference type="InterPro" id="IPR017892">
    <property type="entry name" value="Pkinase_C"/>
</dbReference>
<feature type="region of interest" description="Disordered" evidence="22">
    <location>
        <begin position="1546"/>
        <end position="1618"/>
    </location>
</feature>
<dbReference type="GO" id="GO:0031032">
    <property type="term" value="P:actomyosin structure organization"/>
    <property type="evidence" value="ECO:0007669"/>
    <property type="project" value="TreeGrafter"/>
</dbReference>
<dbReference type="GO" id="GO:0008270">
    <property type="term" value="F:zinc ion binding"/>
    <property type="evidence" value="ECO:0007669"/>
    <property type="project" value="UniProtKB-KW"/>
</dbReference>
<evidence type="ECO:0000259" key="25">
    <source>
        <dbReference type="PROSITE" id="PS50081"/>
    </source>
</evidence>
<keyword evidence="16 21" id="KW-0175">Coiled coil</keyword>
<dbReference type="Pfam" id="PF25346">
    <property type="entry name" value="PH_MRCK"/>
    <property type="match status" value="1"/>
</dbReference>
<dbReference type="FunFam" id="3.30.200.20:FF:001044">
    <property type="entry name" value="Serine/threonine-protein kinase MRCK beta"/>
    <property type="match status" value="1"/>
</dbReference>
<sequence>MSGEVRLKTLEKLILDGPVQSNGQSFSVESLLDVLISLYDECINSPLRREKNIAEFLEWAKPFTSKVKQMRLHKEDFEILKVIGRGAFGEVAVVKVKSSDKVFAMKILNKWEMLKRAETACFREERDVLVNGDCQWITRLYYAFQDDNFLYLVMDYYVGGDLLTLLSKFEDRLPEDMARFYLAEMVLAIDSVHQLHYVHRDIKPDNILLDVNGHIRLADFGSCLKLTEDGTVQSSVAVGTPDYISPEILQAMEDGKGKYGPECDWWSLGVCMYEMLYGETPFYAESLVETYGKIMNHKERFQFPAHVTDVSENAKDLIRRLICCREHRLGQNGIEDFKQHPFFSGIDWQNIRNCDAPYIPEVSSPSDTSNFDVDDDCLKNTETMPPPSHTAFSGHHLPFVGFTYTSSCTLSDRGCLRESAAPAQMDVSVQRGLEDSLATEAYERRIRRLEQEKLELSRKLQESTKTVQALQYSSGDGPASSTREVEIRGLKEELEMLRKQIAGQVEQHLEQASSARRDLEDSSKQIRSLEKQLKIMKQERDDLQKGLQESSEKLKTQGKELKEADSQRKMAMQEFAEVSEKVTELRSYKQRLSRQLRDKEEEMDSLNQKVEALRLEVRKAERAKKEMEAQAEEFSAETQKEKKLRERSEQYSRQLEEELEGMKQKQVGHSPSVGSSEQHQELSKLRADLENKTTFYEEELSRREQQHASELKNLKKELRESEGQQLTLKKEIMMFKDKLEKTRRESQSEREEFETDYKQKYERERVLLSEENKKLSSELDKMMSSFEKLSCSHKQLEEEMRELADKKESVAHWEAQITEIIQWVSDEKDARGYLQALATKMTDELEGLRNASLGARATDMPWKVRRLAKLDMSARLELQSALDAEIRAKQTIQDELNKVKASHMATECKLEELEKKNQDLQAEIQKLKQETESLRTSKGVKHQDSQNSFLAFLNAPTSALDQFDVALIAFGFPKAHQFVVKTFNAPTKCNQCTSLMVGLIRQGCTCEVCNFSCHVTCADKAPAVCPIPPDQTKGPLGIDPQKGIGTAYEGHVKVPKPLGVKKGWQRAIAVVCDFKLFLYDLPEGKAAQPGVMVNQVIDMRDEEFSVSSVLASDVIHANRKDIPCIFRVTASQLSSSSNKKCSILILADSDQERTKWVGLLNELHRLLKKSKLKERFVYAPKEAYDSTLPLIKTTQSAAIIDHERIALGNEEGLYVIHVTKDDIIKVGDNKKVRQIELIPSEQLIAVISGRNGHVRLYPMAALDDREADFHKIAETKGCPTLVSGTIRQGSLTYLFVYMKKPDKVMIYELNKSKTRHRKLRDIFVPGSVQWMGLQGDKLCVGFQSGFLRYNLQGDGTTSCLLHPDDHTLAFIEQLRLDALCAVEISSKEMCIVVIACYNAPYLSVYSENAVDVFDVNTMEWIQTMPLKKVHPLNADGSLNLLGLETVRLIYFKNKTAEGDELVVPETSDNSRKQMVRSMTSKRRFSFRVPEEERVLQRREMLRDPEMRNKLISNPTNFNHVVHMGPGDGIQILKDLPMNMRPQESRGVLGASVSIPSISKTRPEPGRSMSASGGLGDSDSPRHSTASNSSNLSSPPSPSSPHKSKTQSLERSEHLGWET</sequence>
<protein>
    <recommendedName>
        <fullName evidence="5">non-specific serine/threonine protein kinase</fullName>
        <ecNumber evidence="5">2.7.11.1</ecNumber>
    </recommendedName>
</protein>
<dbReference type="Gene3D" id="1.10.510.10">
    <property type="entry name" value="Transferase(Phosphotransferase) domain 1"/>
    <property type="match status" value="1"/>
</dbReference>
<dbReference type="InterPro" id="IPR000095">
    <property type="entry name" value="CRIB_dom"/>
</dbReference>
<dbReference type="SMART" id="SM00109">
    <property type="entry name" value="C1"/>
    <property type="match status" value="1"/>
</dbReference>
<evidence type="ECO:0000256" key="7">
    <source>
        <dbReference type="ARBA" id="ARBA00022527"/>
    </source>
</evidence>
<dbReference type="GO" id="GO:0005524">
    <property type="term" value="F:ATP binding"/>
    <property type="evidence" value="ECO:0007669"/>
    <property type="project" value="UniProtKB-UniRule"/>
</dbReference>
<evidence type="ECO:0000259" key="23">
    <source>
        <dbReference type="PROSITE" id="PS50003"/>
    </source>
</evidence>
<dbReference type="Pfam" id="PF00130">
    <property type="entry name" value="C1_1"/>
    <property type="match status" value="1"/>
</dbReference>
<evidence type="ECO:0000256" key="19">
    <source>
        <dbReference type="ARBA" id="ARBA00048679"/>
    </source>
</evidence>
<dbReference type="PANTHER" id="PTHR22988:SF31">
    <property type="entry name" value="SERINE_THREONINE-PROTEIN KINASE MRCK ALPHA"/>
    <property type="match status" value="1"/>
</dbReference>
<comment type="catalytic activity">
    <reaction evidence="18">
        <text>L-threonyl-[protein] + ATP = O-phospho-L-threonyl-[protein] + ADP + H(+)</text>
        <dbReference type="Rhea" id="RHEA:46608"/>
        <dbReference type="Rhea" id="RHEA-COMP:11060"/>
        <dbReference type="Rhea" id="RHEA-COMP:11605"/>
        <dbReference type="ChEBI" id="CHEBI:15378"/>
        <dbReference type="ChEBI" id="CHEBI:30013"/>
        <dbReference type="ChEBI" id="CHEBI:30616"/>
        <dbReference type="ChEBI" id="CHEBI:61977"/>
        <dbReference type="ChEBI" id="CHEBI:456216"/>
        <dbReference type="EC" id="2.7.11.1"/>
    </reaction>
</comment>
<feature type="region of interest" description="Disordered" evidence="22">
    <location>
        <begin position="539"/>
        <end position="567"/>
    </location>
</feature>
<feature type="compositionally biased region" description="Basic and acidic residues" evidence="22">
    <location>
        <begin position="638"/>
        <end position="663"/>
    </location>
</feature>
<dbReference type="InterPro" id="IPR031597">
    <property type="entry name" value="KELK"/>
</dbReference>
<evidence type="ECO:0000256" key="15">
    <source>
        <dbReference type="ARBA" id="ARBA00022840"/>
    </source>
</evidence>
<comment type="cofactor">
    <cofactor evidence="1">
        <name>Mg(2+)</name>
        <dbReference type="ChEBI" id="CHEBI:18420"/>
    </cofactor>
</comment>
<evidence type="ECO:0000256" key="22">
    <source>
        <dbReference type="SAM" id="MobiDB-lite"/>
    </source>
</evidence>
<evidence type="ECO:0000256" key="5">
    <source>
        <dbReference type="ARBA" id="ARBA00012513"/>
    </source>
</evidence>
<dbReference type="FunFam" id="1.10.510.10:FF:000014">
    <property type="entry name" value="Non-specific serine/threonine protein kinase"/>
    <property type="match status" value="1"/>
</dbReference>
<dbReference type="GO" id="GO:0042641">
    <property type="term" value="C:actomyosin"/>
    <property type="evidence" value="ECO:0007669"/>
    <property type="project" value="TreeGrafter"/>
</dbReference>
<dbReference type="InterPro" id="IPR050839">
    <property type="entry name" value="Rho-assoc_Ser/Thr_Kinase"/>
</dbReference>
<evidence type="ECO:0000256" key="17">
    <source>
        <dbReference type="ARBA" id="ARBA00023273"/>
    </source>
</evidence>
<dbReference type="SUPFAM" id="SSF50729">
    <property type="entry name" value="PH domain-like"/>
    <property type="match status" value="1"/>
</dbReference>
<evidence type="ECO:0000256" key="10">
    <source>
        <dbReference type="ARBA" id="ARBA00022723"/>
    </source>
</evidence>
<dbReference type="SUPFAM" id="SSF56112">
    <property type="entry name" value="Protein kinase-like (PK-like)"/>
    <property type="match status" value="1"/>
</dbReference>
<dbReference type="InterPro" id="IPR000719">
    <property type="entry name" value="Prot_kinase_dom"/>
</dbReference>
<keyword evidence="12" id="KW-0863">Zinc-finger</keyword>
<feature type="coiled-coil region" evidence="21">
    <location>
        <begin position="896"/>
        <end position="937"/>
    </location>
</feature>
<dbReference type="Pfam" id="PF00069">
    <property type="entry name" value="Pkinase"/>
    <property type="match status" value="1"/>
</dbReference>
<dbReference type="CDD" id="cd01243">
    <property type="entry name" value="PH_MRCK"/>
    <property type="match status" value="1"/>
</dbReference>
<dbReference type="PROSITE" id="PS00479">
    <property type="entry name" value="ZF_DAG_PE_1"/>
    <property type="match status" value="1"/>
</dbReference>
<reference evidence="29" key="2">
    <citation type="submission" date="2025-09" db="UniProtKB">
        <authorList>
            <consortium name="Ensembl"/>
        </authorList>
    </citation>
    <scope>IDENTIFICATION</scope>
</reference>
<keyword evidence="17" id="KW-0966">Cell projection</keyword>
<evidence type="ECO:0000256" key="14">
    <source>
        <dbReference type="ARBA" id="ARBA00022833"/>
    </source>
</evidence>
<dbReference type="InterPro" id="IPR008271">
    <property type="entry name" value="Ser/Thr_kinase_AS"/>
</dbReference>
<feature type="region of interest" description="Disordered" evidence="22">
    <location>
        <begin position="628"/>
        <end position="682"/>
    </location>
</feature>
<dbReference type="CDD" id="cd20864">
    <property type="entry name" value="C1_MRCKalpha"/>
    <property type="match status" value="1"/>
</dbReference>
<dbReference type="InterPro" id="IPR011993">
    <property type="entry name" value="PH-like_dom_sf"/>
</dbReference>
<dbReference type="PROSITE" id="PS50003">
    <property type="entry name" value="PH_DOMAIN"/>
    <property type="match status" value="1"/>
</dbReference>
<dbReference type="EC" id="2.7.11.1" evidence="5"/>
<dbReference type="InterPro" id="IPR057529">
    <property type="entry name" value="MRCK/ROCK_PH"/>
</dbReference>
<dbReference type="Gene3D" id="1.20.5.340">
    <property type="match status" value="1"/>
</dbReference>
<organism evidence="29 30">
    <name type="scientific">Sinocyclocheilus rhinocerous</name>
    <dbReference type="NCBI Taxonomy" id="307959"/>
    <lineage>
        <taxon>Eukaryota</taxon>
        <taxon>Metazoa</taxon>
        <taxon>Chordata</taxon>
        <taxon>Craniata</taxon>
        <taxon>Vertebrata</taxon>
        <taxon>Euteleostomi</taxon>
        <taxon>Actinopterygii</taxon>
        <taxon>Neopterygii</taxon>
        <taxon>Teleostei</taxon>
        <taxon>Ostariophysi</taxon>
        <taxon>Cypriniformes</taxon>
        <taxon>Cyprinidae</taxon>
        <taxon>Cyprininae</taxon>
        <taxon>Sinocyclocheilus</taxon>
    </lineage>
</organism>
<evidence type="ECO:0000256" key="4">
    <source>
        <dbReference type="ARBA" id="ARBA00005719"/>
    </source>
</evidence>
<dbReference type="CDD" id="cd00132">
    <property type="entry name" value="CRIB"/>
    <property type="match status" value="1"/>
</dbReference>
<dbReference type="InterPro" id="IPR001849">
    <property type="entry name" value="PH_domain"/>
</dbReference>
<comment type="similarity">
    <text evidence="4">Belongs to the protein kinase superfamily. AGC Ser/Thr protein kinase family. DMPK subfamily.</text>
</comment>
<dbReference type="InterPro" id="IPR011009">
    <property type="entry name" value="Kinase-like_dom_sf"/>
</dbReference>
<dbReference type="PROSITE" id="PS50219">
    <property type="entry name" value="CNH"/>
    <property type="match status" value="1"/>
</dbReference>
<dbReference type="PROSITE" id="PS50081">
    <property type="entry name" value="ZF_DAG_PE_2"/>
    <property type="match status" value="1"/>
</dbReference>